<keyword evidence="3" id="KW-1185">Reference proteome</keyword>
<feature type="region of interest" description="Disordered" evidence="1">
    <location>
        <begin position="1"/>
        <end position="20"/>
    </location>
</feature>
<evidence type="ECO:0000256" key="1">
    <source>
        <dbReference type="SAM" id="MobiDB-lite"/>
    </source>
</evidence>
<evidence type="ECO:0000313" key="2">
    <source>
        <dbReference type="EMBL" id="CAK9195415.1"/>
    </source>
</evidence>
<protein>
    <submittedName>
        <fullName evidence="2">Uncharacterized protein</fullName>
    </submittedName>
</protein>
<proteinExistence type="predicted"/>
<dbReference type="EMBL" id="OZ019902">
    <property type="protein sequence ID" value="CAK9195415.1"/>
    <property type="molecule type" value="Genomic_DNA"/>
</dbReference>
<dbReference type="Proteomes" id="UP001497512">
    <property type="component" value="Chromosome 10"/>
</dbReference>
<reference evidence="2" key="1">
    <citation type="submission" date="2024-02" db="EMBL/GenBank/DDBJ databases">
        <authorList>
            <consortium name="ELIXIR-Norway"/>
            <consortium name="Elixir Norway"/>
        </authorList>
    </citation>
    <scope>NUCLEOTIDE SEQUENCE</scope>
</reference>
<name>A0ABP0TGB3_9BRYO</name>
<sequence>MALSLSSNDEDAGAVEGRETGRQEDIFPTFVGDLPCLISGEVHQIRKLGLFFCKKPPCLVKSALHDPDAYAPPLFASDNLPSPPLL</sequence>
<evidence type="ECO:0000313" key="3">
    <source>
        <dbReference type="Proteomes" id="UP001497512"/>
    </source>
</evidence>
<accession>A0ABP0TGB3</accession>
<organism evidence="2 3">
    <name type="scientific">Sphagnum troendelagicum</name>
    <dbReference type="NCBI Taxonomy" id="128251"/>
    <lineage>
        <taxon>Eukaryota</taxon>
        <taxon>Viridiplantae</taxon>
        <taxon>Streptophyta</taxon>
        <taxon>Embryophyta</taxon>
        <taxon>Bryophyta</taxon>
        <taxon>Sphagnophytina</taxon>
        <taxon>Sphagnopsida</taxon>
        <taxon>Sphagnales</taxon>
        <taxon>Sphagnaceae</taxon>
        <taxon>Sphagnum</taxon>
    </lineage>
</organism>
<gene>
    <name evidence="2" type="ORF">CSSPTR1EN2_LOCUS3013</name>
</gene>